<dbReference type="Pfam" id="PF00561">
    <property type="entry name" value="Abhydrolase_1"/>
    <property type="match status" value="1"/>
</dbReference>
<keyword evidence="2" id="KW-0378">Hydrolase</keyword>
<evidence type="ECO:0000313" key="3">
    <source>
        <dbReference type="Proteomes" id="UP001595833"/>
    </source>
</evidence>
<gene>
    <name evidence="2" type="ORF">ACFPFM_39200</name>
</gene>
<dbReference type="InterPro" id="IPR000073">
    <property type="entry name" value="AB_hydrolase_1"/>
</dbReference>
<dbReference type="PANTHER" id="PTHR43433">
    <property type="entry name" value="HYDROLASE, ALPHA/BETA FOLD FAMILY PROTEIN"/>
    <property type="match status" value="1"/>
</dbReference>
<dbReference type="Gene3D" id="3.40.50.1820">
    <property type="entry name" value="alpha/beta hydrolase"/>
    <property type="match status" value="1"/>
</dbReference>
<keyword evidence="3" id="KW-1185">Reference proteome</keyword>
<feature type="domain" description="AB hydrolase-1" evidence="1">
    <location>
        <begin position="26"/>
        <end position="129"/>
    </location>
</feature>
<name>A0ABV9YAP0_9PSEU</name>
<dbReference type="InterPro" id="IPR029058">
    <property type="entry name" value="AB_hydrolase_fold"/>
</dbReference>
<dbReference type="GO" id="GO:0016787">
    <property type="term" value="F:hydrolase activity"/>
    <property type="evidence" value="ECO:0007669"/>
    <property type="project" value="UniProtKB-KW"/>
</dbReference>
<dbReference type="InterPro" id="IPR050471">
    <property type="entry name" value="AB_hydrolase"/>
</dbReference>
<protein>
    <submittedName>
        <fullName evidence="2">Alpha/beta fold hydrolase</fullName>
    </submittedName>
</protein>
<comment type="caution">
    <text evidence="2">The sequence shown here is derived from an EMBL/GenBank/DDBJ whole genome shotgun (WGS) entry which is preliminary data.</text>
</comment>
<dbReference type="RefSeq" id="WP_344043502.1">
    <property type="nucleotide sequence ID" value="NZ_BAAAKE010000046.1"/>
</dbReference>
<evidence type="ECO:0000313" key="2">
    <source>
        <dbReference type="EMBL" id="MFC5059775.1"/>
    </source>
</evidence>
<dbReference type="SUPFAM" id="SSF53474">
    <property type="entry name" value="alpha/beta-Hydrolases"/>
    <property type="match status" value="1"/>
</dbReference>
<sequence length="255" mass="27070">MPRLAVATENGAEVSLYYEDYGVGSPVVLVAGWPLTAQSWESQVAAFVEAGHRVVGYDRRGFGRSTRAWGGYDQDTLAADLHLLLEHLDLRGAALVGFSSGAGDVARCVARFGVGRVSRLVLAGPLAVDDGLVRDLLNAAGWHRVAMLDDVLGRFFSVDGEVVLDEASRQHLLHVAACASPKATVDVIGAWAGADPEADLADVGVPVLVVHGERDAFTAPRRGRAPATIIPSAPHGAPMTHPQQWNEVVLRFLSP</sequence>
<accession>A0ABV9YAP0</accession>
<dbReference type="PANTHER" id="PTHR43433:SF5">
    <property type="entry name" value="AB HYDROLASE-1 DOMAIN-CONTAINING PROTEIN"/>
    <property type="match status" value="1"/>
</dbReference>
<reference evidence="3" key="1">
    <citation type="journal article" date="2019" name="Int. J. Syst. Evol. Microbiol.">
        <title>The Global Catalogue of Microorganisms (GCM) 10K type strain sequencing project: providing services to taxonomists for standard genome sequencing and annotation.</title>
        <authorList>
            <consortium name="The Broad Institute Genomics Platform"/>
            <consortium name="The Broad Institute Genome Sequencing Center for Infectious Disease"/>
            <person name="Wu L."/>
            <person name="Ma J."/>
        </authorList>
    </citation>
    <scope>NUCLEOTIDE SEQUENCE [LARGE SCALE GENOMIC DNA]</scope>
    <source>
        <strain evidence="3">KCTC 12848</strain>
    </source>
</reference>
<proteinExistence type="predicted"/>
<dbReference type="Proteomes" id="UP001595833">
    <property type="component" value="Unassembled WGS sequence"/>
</dbReference>
<organism evidence="2 3">
    <name type="scientific">Saccharothrix xinjiangensis</name>
    <dbReference type="NCBI Taxonomy" id="204798"/>
    <lineage>
        <taxon>Bacteria</taxon>
        <taxon>Bacillati</taxon>
        <taxon>Actinomycetota</taxon>
        <taxon>Actinomycetes</taxon>
        <taxon>Pseudonocardiales</taxon>
        <taxon>Pseudonocardiaceae</taxon>
        <taxon>Saccharothrix</taxon>
    </lineage>
</organism>
<evidence type="ECO:0000259" key="1">
    <source>
        <dbReference type="Pfam" id="PF00561"/>
    </source>
</evidence>
<dbReference type="EMBL" id="JBHSJB010000047">
    <property type="protein sequence ID" value="MFC5059775.1"/>
    <property type="molecule type" value="Genomic_DNA"/>
</dbReference>